<evidence type="ECO:0000313" key="1">
    <source>
        <dbReference type="EMBL" id="KAI9899421.1"/>
    </source>
</evidence>
<comment type="caution">
    <text evidence="1">The sequence shown here is derived from an EMBL/GenBank/DDBJ whole genome shotgun (WGS) entry which is preliminary data.</text>
</comment>
<dbReference type="EMBL" id="CM047944">
    <property type="protein sequence ID" value="KAI9899421.1"/>
    <property type="molecule type" value="Genomic_DNA"/>
</dbReference>
<gene>
    <name evidence="1" type="ORF">N3K66_005882</name>
</gene>
<reference evidence="1" key="1">
    <citation type="submission" date="2022-10" db="EMBL/GenBank/DDBJ databases">
        <title>Complete Genome of Trichothecium roseum strain YXFP-22015, a Plant Pathogen Isolated from Citrus.</title>
        <authorList>
            <person name="Wang Y."/>
            <person name="Zhu L."/>
        </authorList>
    </citation>
    <scope>NUCLEOTIDE SEQUENCE</scope>
    <source>
        <strain evidence="1">YXFP-22015</strain>
    </source>
</reference>
<dbReference type="Proteomes" id="UP001163324">
    <property type="component" value="Chromosome 5"/>
</dbReference>
<organism evidence="1 2">
    <name type="scientific">Trichothecium roseum</name>
    <dbReference type="NCBI Taxonomy" id="47278"/>
    <lineage>
        <taxon>Eukaryota</taxon>
        <taxon>Fungi</taxon>
        <taxon>Dikarya</taxon>
        <taxon>Ascomycota</taxon>
        <taxon>Pezizomycotina</taxon>
        <taxon>Sordariomycetes</taxon>
        <taxon>Hypocreomycetidae</taxon>
        <taxon>Hypocreales</taxon>
        <taxon>Hypocreales incertae sedis</taxon>
        <taxon>Trichothecium</taxon>
    </lineage>
</organism>
<sequence length="487" mass="54171">MASNNMRRCFICLNDQEPTDRVEDWVDPCPCTLEAHQTCMLAWVADCERENKAMLCPVCKSKIELAGPWNPIVALTDAITKKFTRVSPYMLLTGFTLGVNFSSQMYGLVALWAFAGRDAMIDYSTGFMRRSHGGLHFRLEQLKTVAVLINIAPMLLFSHMLPTLSNKIYVPVATIYAMFQMARDKSFLTWPPTPQTAMATFPLIRACYHNLWREFVAPHEVNLNRQLAGLPPIERPRNGNDHGANNNNNRRNGEVHAEIHGEGGVLGLLQNLLDALDLADDEGQGGGAEVRIIQEEIPADEGHRRVVHEGENGDQIMYEIVIEEDFGGGADALENAAERNHQFREGAFDQGNQGNQGAQINPDGEGMANLDAAANAEPARAQPSLRTILNSVSNSLASALLLPVISCAAGEVLRLALPQSWTAAATQYRWRSQRLGLLQQQWGRSLVGGCMYVVLKDMLRVYAKSRKVKGMKNRRIKNVDRARRHQQ</sequence>
<name>A0ACC0UZ90_9HYPO</name>
<proteinExistence type="predicted"/>
<evidence type="ECO:0000313" key="2">
    <source>
        <dbReference type="Proteomes" id="UP001163324"/>
    </source>
</evidence>
<accession>A0ACC0UZ90</accession>
<protein>
    <submittedName>
        <fullName evidence="1">Uncharacterized protein</fullName>
    </submittedName>
</protein>
<keyword evidence="2" id="KW-1185">Reference proteome</keyword>